<dbReference type="PROSITE" id="PS50158">
    <property type="entry name" value="ZF_CCHC"/>
    <property type="match status" value="1"/>
</dbReference>
<protein>
    <recommendedName>
        <fullName evidence="3">CCHC-type domain-containing protein</fullName>
    </recommendedName>
</protein>
<reference evidence="4" key="1">
    <citation type="submission" date="2022-08" db="EMBL/GenBank/DDBJ databases">
        <authorList>
            <person name="Gutierrez-Valencia J."/>
        </authorList>
    </citation>
    <scope>NUCLEOTIDE SEQUENCE</scope>
</reference>
<organism evidence="4 5">
    <name type="scientific">Linum tenue</name>
    <dbReference type="NCBI Taxonomy" id="586396"/>
    <lineage>
        <taxon>Eukaryota</taxon>
        <taxon>Viridiplantae</taxon>
        <taxon>Streptophyta</taxon>
        <taxon>Embryophyta</taxon>
        <taxon>Tracheophyta</taxon>
        <taxon>Spermatophyta</taxon>
        <taxon>Magnoliopsida</taxon>
        <taxon>eudicotyledons</taxon>
        <taxon>Gunneridae</taxon>
        <taxon>Pentapetalae</taxon>
        <taxon>rosids</taxon>
        <taxon>fabids</taxon>
        <taxon>Malpighiales</taxon>
        <taxon>Linaceae</taxon>
        <taxon>Linum</taxon>
    </lineage>
</organism>
<feature type="region of interest" description="Disordered" evidence="2">
    <location>
        <begin position="298"/>
        <end position="461"/>
    </location>
</feature>
<evidence type="ECO:0000259" key="3">
    <source>
        <dbReference type="PROSITE" id="PS50158"/>
    </source>
</evidence>
<comment type="caution">
    <text evidence="4">The sequence shown here is derived from an EMBL/GenBank/DDBJ whole genome shotgun (WGS) entry which is preliminary data.</text>
</comment>
<proteinExistence type="predicted"/>
<dbReference type="GO" id="GO:0003676">
    <property type="term" value="F:nucleic acid binding"/>
    <property type="evidence" value="ECO:0007669"/>
    <property type="project" value="InterPro"/>
</dbReference>
<keyword evidence="1" id="KW-0862">Zinc</keyword>
<keyword evidence="1" id="KW-0479">Metal-binding</keyword>
<dbReference type="InterPro" id="IPR040256">
    <property type="entry name" value="At4g02000-like"/>
</dbReference>
<feature type="compositionally biased region" description="Low complexity" evidence="2">
    <location>
        <begin position="420"/>
        <end position="435"/>
    </location>
</feature>
<dbReference type="InterPro" id="IPR001878">
    <property type="entry name" value="Znf_CCHC"/>
</dbReference>
<dbReference type="Proteomes" id="UP001154282">
    <property type="component" value="Unassembled WGS sequence"/>
</dbReference>
<dbReference type="PANTHER" id="PTHR31286:SF99">
    <property type="entry name" value="DUF4283 DOMAIN-CONTAINING PROTEIN"/>
    <property type="match status" value="1"/>
</dbReference>
<gene>
    <name evidence="4" type="ORF">LITE_LOCUS3792</name>
</gene>
<feature type="domain" description="CCHC-type" evidence="3">
    <location>
        <begin position="254"/>
        <end position="269"/>
    </location>
</feature>
<dbReference type="EMBL" id="CAMGYJ010000002">
    <property type="protein sequence ID" value="CAI0382965.1"/>
    <property type="molecule type" value="Genomic_DNA"/>
</dbReference>
<evidence type="ECO:0000256" key="2">
    <source>
        <dbReference type="SAM" id="MobiDB-lite"/>
    </source>
</evidence>
<sequence>MIYIITGTTTPAPVLLPSNRPPDPPRHLAIAAPDSTPVNVVSATSSSNMIIDSDSMSLSPQGTANGKTQDRSDQEATGARQQRFSYAAAVTGEMPTIPLQNQARLWTPVGEHDLVPGKYNGEPALTISADFKSKFCAPWQRALVVHGPWVIYDHYLVVQQWSPRFKASDPLPKKMIVWVQLPALKIHFYHREILTSLGNLIGRTIKLDYHTLTHQRAKFARLAVEVDLTKHLVPRIWLDDEWQKVEYENLLEVCFKCGKIGHDRSLCPDNQPAPILALPAIGESLSNLTISSESASATSLADSNPGFGPWMLVTRKSRRNSREAPRKGKLESDTGKSNKEGLPQSGKGGTTIKDPPQDLPLQKKLNGPLPSSATSPEKKSPNGKKENSETKRGKEKAGTDASGKGKGVLGPGPSFRKTTNSSGPSSSFNGASSSSIEAGFQPTSSPGPEPTGLGSADFVKQ</sequence>
<keyword evidence="5" id="KW-1185">Reference proteome</keyword>
<name>A0AAV0HCH0_9ROSI</name>
<evidence type="ECO:0000313" key="4">
    <source>
        <dbReference type="EMBL" id="CAI0382965.1"/>
    </source>
</evidence>
<evidence type="ECO:0000313" key="5">
    <source>
        <dbReference type="Proteomes" id="UP001154282"/>
    </source>
</evidence>
<keyword evidence="1" id="KW-0863">Zinc-finger</keyword>
<feature type="compositionally biased region" description="Basic and acidic residues" evidence="2">
    <location>
        <begin position="320"/>
        <end position="339"/>
    </location>
</feature>
<evidence type="ECO:0000256" key="1">
    <source>
        <dbReference type="PROSITE-ProRule" id="PRU00047"/>
    </source>
</evidence>
<dbReference type="AlphaFoldDB" id="A0AAV0HCH0"/>
<feature type="compositionally biased region" description="Basic and acidic residues" evidence="2">
    <location>
        <begin position="376"/>
        <end position="398"/>
    </location>
</feature>
<dbReference type="GO" id="GO:0008270">
    <property type="term" value="F:zinc ion binding"/>
    <property type="evidence" value="ECO:0007669"/>
    <property type="project" value="UniProtKB-KW"/>
</dbReference>
<feature type="region of interest" description="Disordered" evidence="2">
    <location>
        <begin position="51"/>
        <end position="80"/>
    </location>
</feature>
<dbReference type="PANTHER" id="PTHR31286">
    <property type="entry name" value="GLYCINE-RICH CELL WALL STRUCTURAL PROTEIN 1.8-LIKE"/>
    <property type="match status" value="1"/>
</dbReference>
<accession>A0AAV0HCH0</accession>